<dbReference type="EMBL" id="CP111021">
    <property type="protein sequence ID" value="WAR16746.1"/>
    <property type="molecule type" value="Genomic_DNA"/>
</dbReference>
<proteinExistence type="predicted"/>
<organism evidence="1 2">
    <name type="scientific">Mya arenaria</name>
    <name type="common">Soft-shell clam</name>
    <dbReference type="NCBI Taxonomy" id="6604"/>
    <lineage>
        <taxon>Eukaryota</taxon>
        <taxon>Metazoa</taxon>
        <taxon>Spiralia</taxon>
        <taxon>Lophotrochozoa</taxon>
        <taxon>Mollusca</taxon>
        <taxon>Bivalvia</taxon>
        <taxon>Autobranchia</taxon>
        <taxon>Heteroconchia</taxon>
        <taxon>Euheterodonta</taxon>
        <taxon>Imparidentia</taxon>
        <taxon>Neoheterodontei</taxon>
        <taxon>Myida</taxon>
        <taxon>Myoidea</taxon>
        <taxon>Myidae</taxon>
        <taxon>Mya</taxon>
    </lineage>
</organism>
<dbReference type="Proteomes" id="UP001164746">
    <property type="component" value="Chromosome 10"/>
</dbReference>
<gene>
    <name evidence="1" type="ORF">MAR_031340</name>
</gene>
<evidence type="ECO:0000313" key="2">
    <source>
        <dbReference type="Proteomes" id="UP001164746"/>
    </source>
</evidence>
<reference evidence="1" key="1">
    <citation type="submission" date="2022-11" db="EMBL/GenBank/DDBJ databases">
        <title>Centuries of genome instability and evolution in soft-shell clam transmissible cancer (bioRxiv).</title>
        <authorList>
            <person name="Hart S.F.M."/>
            <person name="Yonemitsu M.A."/>
            <person name="Giersch R.M."/>
            <person name="Beal B.F."/>
            <person name="Arriagada G."/>
            <person name="Davis B.W."/>
            <person name="Ostrander E.A."/>
            <person name="Goff S.P."/>
            <person name="Metzger M.J."/>
        </authorList>
    </citation>
    <scope>NUCLEOTIDE SEQUENCE</scope>
    <source>
        <strain evidence="1">MELC-2E11</strain>
        <tissue evidence="1">Siphon/mantle</tissue>
    </source>
</reference>
<keyword evidence="2" id="KW-1185">Reference proteome</keyword>
<name>A0ABY7F7H6_MYAAR</name>
<evidence type="ECO:0000313" key="1">
    <source>
        <dbReference type="EMBL" id="WAR16746.1"/>
    </source>
</evidence>
<accession>A0ABY7F7H6</accession>
<sequence length="241" mass="27283">MDKEFYYHHEIICVQIPDECQSCGCCAYRNYNKCDNNGYCYNGCQDGYWGDRCYNKCKYANCLRCARINGNTCEECKTGYYGYNCGSLCGTNCNTCDKNRGCLSCVKGYWGTSCPDECGYQCKSCNKWSGCTECNAIYYGSRCEYYCGNNCASCDKRGILRSHTFVHHVPITVHRALRLHSALPVRTVDLEIYVSINVKEIVYMVVVFQCKLFASAKEVILVINVTIVCQDTMVSAARSVH</sequence>
<protein>
    <submittedName>
        <fullName evidence="1">SREC-like protein</fullName>
    </submittedName>
</protein>